<evidence type="ECO:0000313" key="1">
    <source>
        <dbReference type="EMBL" id="QJA06805.1"/>
    </source>
</evidence>
<dbReference type="RefSeq" id="WP_168720158.1">
    <property type="nucleotide sequence ID" value="NZ_CP042909.1"/>
</dbReference>
<protein>
    <submittedName>
        <fullName evidence="1">Uncharacterized protein</fullName>
    </submittedName>
</protein>
<proteinExistence type="predicted"/>
<accession>A0A6H1WUA8</accession>
<name>A0A6H1WUA8_9BACT</name>
<evidence type="ECO:0000313" key="2">
    <source>
        <dbReference type="Proteomes" id="UP000501253"/>
    </source>
</evidence>
<organism evidence="1 2">
    <name type="scientific">Thermosulfurimonas marina</name>
    <dbReference type="NCBI Taxonomy" id="2047767"/>
    <lineage>
        <taxon>Bacteria</taxon>
        <taxon>Pseudomonadati</taxon>
        <taxon>Thermodesulfobacteriota</taxon>
        <taxon>Thermodesulfobacteria</taxon>
        <taxon>Thermodesulfobacteriales</taxon>
        <taxon>Thermodesulfobacteriaceae</taxon>
        <taxon>Thermosulfurimonas</taxon>
    </lineage>
</organism>
<reference evidence="1 2" key="1">
    <citation type="submission" date="2019-08" db="EMBL/GenBank/DDBJ databases">
        <title>Complete genome sequence of Thermosulfurimonas marina SU872T, an anaerobic thermophilic chemolithoautotrophic bacterium isolated from a shallow marine hydrothermal vent.</title>
        <authorList>
            <person name="Allioux M."/>
            <person name="Jebbar M."/>
            <person name="Slobodkina G."/>
            <person name="Slobodkin A."/>
            <person name="Moalic Y."/>
            <person name="Frolova A."/>
            <person name="Shao Z."/>
            <person name="Alain K."/>
        </authorList>
    </citation>
    <scope>NUCLEOTIDE SEQUENCE [LARGE SCALE GENOMIC DNA]</scope>
    <source>
        <strain evidence="1 2">SU872</strain>
    </source>
</reference>
<keyword evidence="2" id="KW-1185">Reference proteome</keyword>
<dbReference type="Proteomes" id="UP000501253">
    <property type="component" value="Chromosome"/>
</dbReference>
<dbReference type="KEGG" id="tmai:FVE67_08390"/>
<dbReference type="EMBL" id="CP042909">
    <property type="protein sequence ID" value="QJA06805.1"/>
    <property type="molecule type" value="Genomic_DNA"/>
</dbReference>
<dbReference type="AlphaFoldDB" id="A0A6H1WUA8"/>
<gene>
    <name evidence="1" type="ORF">FVE67_08390</name>
</gene>
<sequence length="88" mass="10147">MEGSLYQEIKERLERLEREEGLNRELVIDARTRLEGLEWTILRVGAAVDRLRESLGIVRRASQEGFLALSFGGEYLEFLKAEVLPARK</sequence>